<evidence type="ECO:0000256" key="1">
    <source>
        <dbReference type="SAM" id="MobiDB-lite"/>
    </source>
</evidence>
<feature type="region of interest" description="Disordered" evidence="1">
    <location>
        <begin position="325"/>
        <end position="403"/>
    </location>
</feature>
<keyword evidence="3" id="KW-1185">Reference proteome</keyword>
<protein>
    <submittedName>
        <fullName evidence="2">Uncharacterized protein</fullName>
    </submittedName>
</protein>
<organism evidence="2 3">
    <name type="scientific">Podospora pseudocomata</name>
    <dbReference type="NCBI Taxonomy" id="2093779"/>
    <lineage>
        <taxon>Eukaryota</taxon>
        <taxon>Fungi</taxon>
        <taxon>Dikarya</taxon>
        <taxon>Ascomycota</taxon>
        <taxon>Pezizomycotina</taxon>
        <taxon>Sordariomycetes</taxon>
        <taxon>Sordariomycetidae</taxon>
        <taxon>Sordariales</taxon>
        <taxon>Podosporaceae</taxon>
        <taxon>Podospora</taxon>
    </lineage>
</organism>
<evidence type="ECO:0000313" key="3">
    <source>
        <dbReference type="Proteomes" id="UP001323405"/>
    </source>
</evidence>
<feature type="compositionally biased region" description="Basic and acidic residues" evidence="1">
    <location>
        <begin position="329"/>
        <end position="339"/>
    </location>
</feature>
<sequence>MLAHDAIEQLANREREAWAVDGPVEELPAVMVPVIETRLQGTAAGERRGLRRHHRYHPHININTPSEIPEQQRAGDGLPAYTRYTENTLNDASEDYMDEDSEDDSSEPEYPTVLSPPPSYHAEAQRDPPIYSVAIPGIQSERRSELQRQWVSYAEGKRFEHRQNYVSWRTARSSNSASDTSSVTLAGSPSSSPSSFDPLPAVEPPPPPPSPPPPPRSPPAVTPLTTRQRARRALAQFPAKLGGSLAKAIMLDKMASWAAKTKHWKKTKRDYVKEVSGERCFFVGAVDRMPDGQAASDSGSTGPAMPAVQVVPPRADPVMSVFVPNEGTGFERGRRHEPGSDSAGSSRPGTATGLVRSSSLLKRVASLTKRKKGVDGEAGFPIPELGRRPSRRRPGDDLEMVGG</sequence>
<accession>A0ABR0GWR8</accession>
<feature type="compositionally biased region" description="Polar residues" evidence="1">
    <location>
        <begin position="342"/>
        <end position="360"/>
    </location>
</feature>
<dbReference type="Proteomes" id="UP001323405">
    <property type="component" value="Unassembled WGS sequence"/>
</dbReference>
<proteinExistence type="predicted"/>
<name>A0ABR0GWR8_9PEZI</name>
<feature type="compositionally biased region" description="Pro residues" evidence="1">
    <location>
        <begin position="201"/>
        <end position="221"/>
    </location>
</feature>
<dbReference type="EMBL" id="JAFFHA010000001">
    <property type="protein sequence ID" value="KAK4660039.1"/>
    <property type="molecule type" value="Genomic_DNA"/>
</dbReference>
<evidence type="ECO:0000313" key="2">
    <source>
        <dbReference type="EMBL" id="KAK4660039.1"/>
    </source>
</evidence>
<feature type="compositionally biased region" description="Low complexity" evidence="1">
    <location>
        <begin position="169"/>
        <end position="200"/>
    </location>
</feature>
<feature type="region of interest" description="Disordered" evidence="1">
    <location>
        <begin position="89"/>
        <end position="127"/>
    </location>
</feature>
<comment type="caution">
    <text evidence="2">The sequence shown here is derived from an EMBL/GenBank/DDBJ whole genome shotgun (WGS) entry which is preliminary data.</text>
</comment>
<dbReference type="RefSeq" id="XP_062749009.1">
    <property type="nucleotide sequence ID" value="XM_062885981.1"/>
</dbReference>
<feature type="compositionally biased region" description="Acidic residues" evidence="1">
    <location>
        <begin position="92"/>
        <end position="107"/>
    </location>
</feature>
<reference evidence="2 3" key="1">
    <citation type="journal article" date="2023" name="bioRxiv">
        <title>High-quality genome assemblies of four members of thePodospora anserinaspecies complex.</title>
        <authorList>
            <person name="Ament-Velasquez S.L."/>
            <person name="Vogan A.A."/>
            <person name="Wallerman O."/>
            <person name="Hartmann F."/>
            <person name="Gautier V."/>
            <person name="Silar P."/>
            <person name="Giraud T."/>
            <person name="Johannesson H."/>
        </authorList>
    </citation>
    <scope>NUCLEOTIDE SEQUENCE [LARGE SCALE GENOMIC DNA]</scope>
    <source>
        <strain evidence="2 3">CBS 415.72m</strain>
    </source>
</reference>
<gene>
    <name evidence="2" type="ORF">QC762_115630</name>
</gene>
<feature type="region of interest" description="Disordered" evidence="1">
    <location>
        <begin position="169"/>
        <end position="228"/>
    </location>
</feature>
<dbReference type="GeneID" id="87905888"/>